<feature type="transmembrane region" description="Helical" evidence="1">
    <location>
        <begin position="101"/>
        <end position="121"/>
    </location>
</feature>
<keyword evidence="1" id="KW-0472">Membrane</keyword>
<reference evidence="2 3" key="1">
    <citation type="submission" date="2017-10" db="EMBL/GenBank/DDBJ databases">
        <title>Genome sequence of Caulobacter mirabilis FWC38.</title>
        <authorList>
            <person name="Fiebig A."/>
            <person name="Crosson S."/>
        </authorList>
    </citation>
    <scope>NUCLEOTIDE SEQUENCE [LARGE SCALE GENOMIC DNA]</scope>
    <source>
        <strain evidence="2 3">FWC 38</strain>
    </source>
</reference>
<organism evidence="2 3">
    <name type="scientific">Caulobacter mirabilis</name>
    <dbReference type="NCBI Taxonomy" id="69666"/>
    <lineage>
        <taxon>Bacteria</taxon>
        <taxon>Pseudomonadati</taxon>
        <taxon>Pseudomonadota</taxon>
        <taxon>Alphaproteobacteria</taxon>
        <taxon>Caulobacterales</taxon>
        <taxon>Caulobacteraceae</taxon>
        <taxon>Caulobacter</taxon>
    </lineage>
</organism>
<evidence type="ECO:0000256" key="1">
    <source>
        <dbReference type="SAM" id="Phobius"/>
    </source>
</evidence>
<feature type="transmembrane region" description="Helical" evidence="1">
    <location>
        <begin position="12"/>
        <end position="31"/>
    </location>
</feature>
<evidence type="ECO:0000313" key="3">
    <source>
        <dbReference type="Proteomes" id="UP000228945"/>
    </source>
</evidence>
<dbReference type="OrthoDB" id="7566369at2"/>
<dbReference type="Proteomes" id="UP000228945">
    <property type="component" value="Chromosome"/>
</dbReference>
<keyword evidence="1" id="KW-1133">Transmembrane helix</keyword>
<feature type="transmembrane region" description="Helical" evidence="1">
    <location>
        <begin position="51"/>
        <end position="72"/>
    </location>
</feature>
<dbReference type="RefSeq" id="WP_099622902.1">
    <property type="nucleotide sequence ID" value="NZ_CP024201.1"/>
</dbReference>
<keyword evidence="3" id="KW-1185">Reference proteome</keyword>
<gene>
    <name evidence="2" type="ORF">CSW64_15255</name>
</gene>
<protein>
    <submittedName>
        <fullName evidence="2">Uncharacterized protein</fullName>
    </submittedName>
</protein>
<dbReference type="EMBL" id="CP024201">
    <property type="protein sequence ID" value="ATQ43653.1"/>
    <property type="molecule type" value="Genomic_DNA"/>
</dbReference>
<evidence type="ECO:0000313" key="2">
    <source>
        <dbReference type="EMBL" id="ATQ43653.1"/>
    </source>
</evidence>
<dbReference type="AlphaFoldDB" id="A0A2D2B087"/>
<keyword evidence="1" id="KW-0812">Transmembrane</keyword>
<accession>A0A2D2B087</accession>
<feature type="transmembrane region" description="Helical" evidence="1">
    <location>
        <begin position="127"/>
        <end position="150"/>
    </location>
</feature>
<proteinExistence type="predicted"/>
<feature type="transmembrane region" description="Helical" evidence="1">
    <location>
        <begin position="195"/>
        <end position="214"/>
    </location>
</feature>
<feature type="transmembrane region" description="Helical" evidence="1">
    <location>
        <begin position="162"/>
        <end position="183"/>
    </location>
</feature>
<dbReference type="KEGG" id="cmb:CSW64_15255"/>
<name>A0A2D2B087_9CAUL</name>
<sequence length="219" mass="23218">MTDTVSARRPNHVRLLLAAGGMTAGGFAGFLSIRAADLGAFEAAVFEPSELASLFIALVLVATGLFVLAMSLSRKVAARAFDPDGDGRVLPGMMSFYRLQAALQLLAGILLALPVLAIRLFPAGVQTPAVATMVMVTALFLIQTVANLTVWRRADEMTRRMIADAAVASFWVLSSALFLWAAAEKLGLAPALSSWDALTVMMAVYLLISSTLAVRRGFA</sequence>